<accession>A0A1B7Z381</accession>
<feature type="domain" description="FRG" evidence="1">
    <location>
        <begin position="20"/>
        <end position="113"/>
    </location>
</feature>
<dbReference type="OrthoDB" id="9816036at2"/>
<dbReference type="Pfam" id="PF08867">
    <property type="entry name" value="FRG"/>
    <property type="match status" value="1"/>
</dbReference>
<dbReference type="EMBL" id="LZFP01000035">
    <property type="protein sequence ID" value="OBR37175.1"/>
    <property type="molecule type" value="Genomic_DNA"/>
</dbReference>
<dbReference type="KEGG" id="mart:BTR34_05080"/>
<dbReference type="SMART" id="SM00901">
    <property type="entry name" value="FRG"/>
    <property type="match status" value="1"/>
</dbReference>
<protein>
    <recommendedName>
        <fullName evidence="1">FRG domain-containing protein</fullName>
    </recommendedName>
</protein>
<proteinExistence type="predicted"/>
<dbReference type="RefSeq" id="WP_068485821.1">
    <property type="nucleotide sequence ID" value="NZ_CP018760.1"/>
</dbReference>
<dbReference type="AlphaFoldDB" id="A0A1B7Z381"/>
<gene>
    <name evidence="2" type="ORF">A9200_18305</name>
</gene>
<evidence type="ECO:0000313" key="3">
    <source>
        <dbReference type="Proteomes" id="UP000092164"/>
    </source>
</evidence>
<organism evidence="2 3">
    <name type="scientific">Maribacter hydrothermalis</name>
    <dbReference type="NCBI Taxonomy" id="1836467"/>
    <lineage>
        <taxon>Bacteria</taxon>
        <taxon>Pseudomonadati</taxon>
        <taxon>Bacteroidota</taxon>
        <taxon>Flavobacteriia</taxon>
        <taxon>Flavobacteriales</taxon>
        <taxon>Flavobacteriaceae</taxon>
        <taxon>Maribacter</taxon>
    </lineage>
</organism>
<keyword evidence="3" id="KW-1185">Reference proteome</keyword>
<sequence length="284" mass="33283">MEITKLSEFTDALVKINSEEDKTLFFRGHSNKKYDLKPTLYRPERFYLSEHKIFREAILNCPQDFKDCKSAIEILVKMQHYGVPTRILDLSRNALTALFFACYSRKEKDGEVVILNIPNEEICYYDSDKISVLSNLAKQDMNFAFEYDENFDYDNPLHVKYVNKEYFGYLLHSIKEEKPHFQDIINPRHLEKVIAVQVKLDNPRIIKQNGAFLVFGVEKEKSKSASIKEDWVLKPMNQKVIIPSKSKDDILKELEILGINYSTLFPELDDQADYIKNKYDNNIA</sequence>
<dbReference type="Proteomes" id="UP000092164">
    <property type="component" value="Unassembled WGS sequence"/>
</dbReference>
<evidence type="ECO:0000259" key="1">
    <source>
        <dbReference type="SMART" id="SM00901"/>
    </source>
</evidence>
<reference evidence="3" key="1">
    <citation type="submission" date="2016-06" db="EMBL/GenBank/DDBJ databases">
        <authorList>
            <person name="Zhan P."/>
        </authorList>
    </citation>
    <scope>NUCLEOTIDE SEQUENCE [LARGE SCALE GENOMIC DNA]</scope>
    <source>
        <strain evidence="3">T28</strain>
    </source>
</reference>
<name>A0A1B7Z381_9FLAO</name>
<dbReference type="InterPro" id="IPR014966">
    <property type="entry name" value="FRG-dom"/>
</dbReference>
<comment type="caution">
    <text evidence="2">The sequence shown here is derived from an EMBL/GenBank/DDBJ whole genome shotgun (WGS) entry which is preliminary data.</text>
</comment>
<evidence type="ECO:0000313" key="2">
    <source>
        <dbReference type="EMBL" id="OBR37175.1"/>
    </source>
</evidence>
<dbReference type="STRING" id="1836467.BTR34_05080"/>